<dbReference type="Proteomes" id="UP000193900">
    <property type="component" value="Unassembled WGS sequence"/>
</dbReference>
<keyword evidence="1" id="KW-0808">Transferase</keyword>
<reference evidence="1 2" key="1">
    <citation type="submission" date="2017-03" db="EMBL/GenBank/DDBJ databases">
        <authorList>
            <person name="Afonso C.L."/>
            <person name="Miller P.J."/>
            <person name="Scott M.A."/>
            <person name="Spackman E."/>
            <person name="Goraichik I."/>
            <person name="Dimitrov K.M."/>
            <person name="Suarez D.L."/>
            <person name="Swayne D.E."/>
        </authorList>
    </citation>
    <scope>NUCLEOTIDE SEQUENCE [LARGE SCALE GENOMIC DNA]</scope>
    <source>
        <strain evidence="1 2">CECT 7023</strain>
    </source>
</reference>
<keyword evidence="2" id="KW-1185">Reference proteome</keyword>
<dbReference type="EMBL" id="FWFZ01000017">
    <property type="protein sequence ID" value="SLN64390.1"/>
    <property type="molecule type" value="Genomic_DNA"/>
</dbReference>
<dbReference type="Gene3D" id="3.40.50.2000">
    <property type="entry name" value="Glycogen Phosphorylase B"/>
    <property type="match status" value="2"/>
</dbReference>
<evidence type="ECO:0000313" key="2">
    <source>
        <dbReference type="Proteomes" id="UP000193900"/>
    </source>
</evidence>
<sequence length="404" mass="43010">MTPTAPSPDHVLIVGDFASVTGGQAKVAIDNARLLAEAGTGVTFFAACGPVAPELAHPGIRVVCLDQRTILDDPSRLRAMANGIWNRQALAALRAEAARHDPARTVLHCHGHAKALSPSVGRVLAGGPLRCVYTMHEYFLACPNGGFYDYQRQEICTRRPLGLSCLTTHCDVRAASHKAWRVVRGAVGAGPGALPRGLRDIIYISETQRRAMTPWLPEAARLHRVSNPIKAGGAPVAAGDNRKLVFVGRLSPEKGALMLARAAKAVDLPVLFIGEGPEAEAIRAANPEAEITGWLTHDAVQQRLGEARALVFPSLWYEGQPLVPIEALLRGIPVICGSWSAAAEEVRDGENGLVYAAPTQTALEKALRRLPALGSFESGDLAARVSPEAHLARLHEVYGTVLAG</sequence>
<dbReference type="AlphaFoldDB" id="A0A1Y5THH7"/>
<dbReference type="CDD" id="cd03801">
    <property type="entry name" value="GT4_PimA-like"/>
    <property type="match status" value="1"/>
</dbReference>
<dbReference type="SUPFAM" id="SSF53756">
    <property type="entry name" value="UDP-Glycosyltransferase/glycogen phosphorylase"/>
    <property type="match status" value="1"/>
</dbReference>
<protein>
    <submittedName>
        <fullName evidence="1">Putative teichuronic acid biosynthesis glycosyltransferase TuaC</fullName>
        <ecNumber evidence="1">2.4.-.-</ecNumber>
    </submittedName>
</protein>
<organism evidence="1 2">
    <name type="scientific">Roseisalinus antarcticus</name>
    <dbReference type="NCBI Taxonomy" id="254357"/>
    <lineage>
        <taxon>Bacteria</taxon>
        <taxon>Pseudomonadati</taxon>
        <taxon>Pseudomonadota</taxon>
        <taxon>Alphaproteobacteria</taxon>
        <taxon>Rhodobacterales</taxon>
        <taxon>Roseobacteraceae</taxon>
        <taxon>Roseisalinus</taxon>
    </lineage>
</organism>
<evidence type="ECO:0000313" key="1">
    <source>
        <dbReference type="EMBL" id="SLN64390.1"/>
    </source>
</evidence>
<dbReference type="GO" id="GO:0016757">
    <property type="term" value="F:glycosyltransferase activity"/>
    <property type="evidence" value="ECO:0007669"/>
    <property type="project" value="UniProtKB-KW"/>
</dbReference>
<dbReference type="Pfam" id="PF13692">
    <property type="entry name" value="Glyco_trans_1_4"/>
    <property type="match status" value="1"/>
</dbReference>
<keyword evidence="1" id="KW-0328">Glycosyltransferase</keyword>
<dbReference type="RefSeq" id="WP_085879817.1">
    <property type="nucleotide sequence ID" value="NZ_FWFZ01000017.1"/>
</dbReference>
<dbReference type="PANTHER" id="PTHR45947:SF13">
    <property type="entry name" value="TRANSFERASE"/>
    <property type="match status" value="1"/>
</dbReference>
<dbReference type="InterPro" id="IPR050194">
    <property type="entry name" value="Glycosyltransferase_grp1"/>
</dbReference>
<dbReference type="EC" id="2.4.-.-" evidence="1"/>
<dbReference type="PANTHER" id="PTHR45947">
    <property type="entry name" value="SULFOQUINOVOSYL TRANSFERASE SQD2"/>
    <property type="match status" value="1"/>
</dbReference>
<proteinExistence type="predicted"/>
<name>A0A1Y5THH7_9RHOB</name>
<dbReference type="OrthoDB" id="9807414at2"/>
<gene>
    <name evidence="1" type="primary">tuaC</name>
    <name evidence="1" type="ORF">ROA7023_03012</name>
</gene>
<accession>A0A1Y5THH7</accession>